<comment type="caution">
    <text evidence="8">The sequence shown here is derived from an EMBL/GenBank/DDBJ whole genome shotgun (WGS) entry which is preliminary data.</text>
</comment>
<evidence type="ECO:0000259" key="7">
    <source>
        <dbReference type="Pfam" id="PF01343"/>
    </source>
</evidence>
<keyword evidence="9" id="KW-1185">Reference proteome</keyword>
<feature type="active site" description="Nucleophile" evidence="5">
    <location>
        <position position="383"/>
    </location>
</feature>
<evidence type="ECO:0000256" key="6">
    <source>
        <dbReference type="SAM" id="Phobius"/>
    </source>
</evidence>
<dbReference type="CDD" id="cd07018">
    <property type="entry name" value="S49_SppA_67K_type"/>
    <property type="match status" value="1"/>
</dbReference>
<dbReference type="InterPro" id="IPR029045">
    <property type="entry name" value="ClpP/crotonase-like_dom_sf"/>
</dbReference>
<organism evidence="8 9">
    <name type="scientific">Natronogracilivirga saccharolytica</name>
    <dbReference type="NCBI Taxonomy" id="2812953"/>
    <lineage>
        <taxon>Bacteria</taxon>
        <taxon>Pseudomonadati</taxon>
        <taxon>Balneolota</taxon>
        <taxon>Balneolia</taxon>
        <taxon>Balneolales</taxon>
        <taxon>Cyclonatronaceae</taxon>
        <taxon>Natronogracilivirga</taxon>
    </lineage>
</organism>
<keyword evidence="2" id="KW-0645">Protease</keyword>
<protein>
    <submittedName>
        <fullName evidence="8">S49 family peptidase</fullName>
    </submittedName>
</protein>
<keyword evidence="3" id="KW-0378">Hydrolase</keyword>
<keyword evidence="6" id="KW-0472">Membrane</keyword>
<feature type="domain" description="Peptidase S49" evidence="7">
    <location>
        <begin position="366"/>
        <end position="517"/>
    </location>
</feature>
<keyword evidence="6" id="KW-1133">Transmembrane helix</keyword>
<evidence type="ECO:0000313" key="8">
    <source>
        <dbReference type="EMBL" id="MBP3192779.1"/>
    </source>
</evidence>
<dbReference type="EMBL" id="JAFIDN010000006">
    <property type="protein sequence ID" value="MBP3192779.1"/>
    <property type="molecule type" value="Genomic_DNA"/>
</dbReference>
<name>A0A8J7RS58_9BACT</name>
<proteinExistence type="inferred from homology"/>
<dbReference type="GO" id="GO:0008236">
    <property type="term" value="F:serine-type peptidase activity"/>
    <property type="evidence" value="ECO:0007669"/>
    <property type="project" value="UniProtKB-KW"/>
</dbReference>
<evidence type="ECO:0000256" key="1">
    <source>
        <dbReference type="ARBA" id="ARBA00008683"/>
    </source>
</evidence>
<dbReference type="PIRSF" id="PIRSF001217">
    <property type="entry name" value="Protease_4_SppA"/>
    <property type="match status" value="1"/>
</dbReference>
<evidence type="ECO:0000256" key="3">
    <source>
        <dbReference type="ARBA" id="ARBA00022801"/>
    </source>
</evidence>
<evidence type="ECO:0000256" key="2">
    <source>
        <dbReference type="ARBA" id="ARBA00022670"/>
    </source>
</evidence>
<keyword evidence="4" id="KW-0720">Serine protease</keyword>
<dbReference type="InterPro" id="IPR047272">
    <property type="entry name" value="S49_SppA_C"/>
</dbReference>
<dbReference type="InterPro" id="IPR047217">
    <property type="entry name" value="S49_SppA_67K_type_N"/>
</dbReference>
<evidence type="ECO:0000256" key="4">
    <source>
        <dbReference type="ARBA" id="ARBA00022825"/>
    </source>
</evidence>
<dbReference type="Proteomes" id="UP000673975">
    <property type="component" value="Unassembled WGS sequence"/>
</dbReference>
<comment type="similarity">
    <text evidence="1">Belongs to the peptidase S49 family.</text>
</comment>
<dbReference type="InterPro" id="IPR004634">
    <property type="entry name" value="Pept_S49_pIV"/>
</dbReference>
<sequence>MRSKPTLIYRIMAWIGMAVIAVIFISLLVWLFQALSEDVPSNTIVELNLDQSVMETVPGDPVGRALTGEGIDIKTIVDGLEQAKHDDRVSGLLVRVSGNTMNIGQAEEIREAVTSFRESGKPAYLYSETFGQVENATYSYYLATAFDRIFMQPGGDVNLVGLRSEQFFLGDFFRKHGIEVDYDHRYEYKSAKDMLTESEFTEPFREANEAIINSQYAHLTEAIAEGRKIDTDQARKVVDEGPWYGHLTLDHGLVDSLIYRDEIFALMRDELGDDAEFLYLENYYGEAGSYWDNGAKVALIQGEGAIVGGESRYDPIMMQPVMGSETLARAFRSAVEDEVDAIIFRIESPGGAPWASEAVRREIHQAREQGIPVIATMGNVAGSGGYYLAMGANKIVAQPSTITASIGVVHGKFVTSELLKDFGINPDHVSTSPSSDYFAASEPYNEHQRERQSDWLDYNYEQFVERVADDRGMSFDEVHEVGKGRIWTGSDARDLGLIDALGGYHTALNLVREEAGIDPDTDIELKNYPPPPGFWDFITGEGPDRSEKLLIAETWRGVHQQLVPVIQVARVAGILEPYHLYEMPR</sequence>
<dbReference type="SUPFAM" id="SSF52096">
    <property type="entry name" value="ClpP/crotonase"/>
    <property type="match status" value="2"/>
</dbReference>
<reference evidence="8" key="1">
    <citation type="submission" date="2021-02" db="EMBL/GenBank/DDBJ databases">
        <title>Natronogracilivirga saccharolytica gen. nov. sp. nov. a new anaerobic, haloalkiliphilic carbohydrate-fermenting bacterium from soda lake and proposing of Cyclonatronumiaceae fam. nov. in the phylum Balneolaeota.</title>
        <authorList>
            <person name="Zhilina T.N."/>
            <person name="Sorokin D.Y."/>
            <person name="Zavarzina D.G."/>
            <person name="Toshchakov S.V."/>
            <person name="Kublanov I.V."/>
        </authorList>
    </citation>
    <scope>NUCLEOTIDE SEQUENCE</scope>
    <source>
        <strain evidence="8">Z-1702</strain>
    </source>
</reference>
<accession>A0A8J7RS58</accession>
<dbReference type="CDD" id="cd07023">
    <property type="entry name" value="S49_Sppa_N_C"/>
    <property type="match status" value="1"/>
</dbReference>
<evidence type="ECO:0000313" key="9">
    <source>
        <dbReference type="Proteomes" id="UP000673975"/>
    </source>
</evidence>
<dbReference type="AlphaFoldDB" id="A0A8J7RS58"/>
<dbReference type="GO" id="GO:0006465">
    <property type="term" value="P:signal peptide processing"/>
    <property type="evidence" value="ECO:0007669"/>
    <property type="project" value="InterPro"/>
</dbReference>
<feature type="transmembrane region" description="Helical" evidence="6">
    <location>
        <begin position="7"/>
        <end position="32"/>
    </location>
</feature>
<dbReference type="Gene3D" id="3.90.226.10">
    <property type="entry name" value="2-enoyl-CoA Hydratase, Chain A, domain 1"/>
    <property type="match status" value="4"/>
</dbReference>
<dbReference type="PANTHER" id="PTHR33209">
    <property type="entry name" value="PROTEASE 4"/>
    <property type="match status" value="1"/>
</dbReference>
<keyword evidence="6" id="KW-0812">Transmembrane</keyword>
<evidence type="ECO:0000256" key="5">
    <source>
        <dbReference type="PIRSR" id="PIRSR001217-1"/>
    </source>
</evidence>
<dbReference type="GO" id="GO:0016020">
    <property type="term" value="C:membrane"/>
    <property type="evidence" value="ECO:0007669"/>
    <property type="project" value="InterPro"/>
</dbReference>
<dbReference type="RefSeq" id="WP_210511816.1">
    <property type="nucleotide sequence ID" value="NZ_JAFIDN010000006.1"/>
</dbReference>
<dbReference type="Pfam" id="PF01343">
    <property type="entry name" value="Peptidase_S49"/>
    <property type="match status" value="2"/>
</dbReference>
<feature type="active site" description="Proton donor/acceptor" evidence="5">
    <location>
        <position position="189"/>
    </location>
</feature>
<gene>
    <name evidence="8" type="ORF">NATSA_08895</name>
</gene>
<dbReference type="PANTHER" id="PTHR33209:SF1">
    <property type="entry name" value="PEPTIDASE S49 DOMAIN-CONTAINING PROTEIN"/>
    <property type="match status" value="1"/>
</dbReference>
<dbReference type="InterPro" id="IPR002142">
    <property type="entry name" value="Peptidase_S49"/>
</dbReference>
<feature type="domain" description="Peptidase S49" evidence="7">
    <location>
        <begin position="116"/>
        <end position="270"/>
    </location>
</feature>